<dbReference type="Proteomes" id="UP000290273">
    <property type="component" value="Unassembled WGS sequence"/>
</dbReference>
<evidence type="ECO:0000256" key="1">
    <source>
        <dbReference type="SAM" id="SignalP"/>
    </source>
</evidence>
<dbReference type="EMBL" id="QMAU01000050">
    <property type="protein sequence ID" value="RXI52364.1"/>
    <property type="molecule type" value="Genomic_DNA"/>
</dbReference>
<dbReference type="RefSeq" id="WP_080751425.1">
    <property type="nucleotide sequence ID" value="NZ_QMDR01000027.1"/>
</dbReference>
<keyword evidence="1" id="KW-0732">Signal</keyword>
<gene>
    <name evidence="2" type="ORF">DP131_12565</name>
</gene>
<evidence type="ECO:0000313" key="3">
    <source>
        <dbReference type="Proteomes" id="UP000290273"/>
    </source>
</evidence>
<proteinExistence type="predicted"/>
<accession>A0ABY0ELH7</accession>
<comment type="caution">
    <text evidence="2">The sequence shown here is derived from an EMBL/GenBank/DDBJ whole genome shotgun (WGS) entry which is preliminary data.</text>
</comment>
<organism evidence="2 3">
    <name type="scientific">Clostridium tetani</name>
    <dbReference type="NCBI Taxonomy" id="1513"/>
    <lineage>
        <taxon>Bacteria</taxon>
        <taxon>Bacillati</taxon>
        <taxon>Bacillota</taxon>
        <taxon>Clostridia</taxon>
        <taxon>Eubacteriales</taxon>
        <taxon>Clostridiaceae</taxon>
        <taxon>Clostridium</taxon>
    </lineage>
</organism>
<feature type="chain" id="PRO_5045502769" evidence="1">
    <location>
        <begin position="23"/>
        <end position="64"/>
    </location>
</feature>
<name>A0ABY0ELH7_CLOTA</name>
<evidence type="ECO:0000313" key="2">
    <source>
        <dbReference type="EMBL" id="RXI52364.1"/>
    </source>
</evidence>
<sequence length="64" mass="7439">MRCRKELILILLALIFISESMCNPCNHKFPLDCMDEDNKDNKECGKVNIYTKNIYLTPNSQTLT</sequence>
<protein>
    <submittedName>
        <fullName evidence="2">Uncharacterized protein</fullName>
    </submittedName>
</protein>
<reference evidence="2 3" key="1">
    <citation type="submission" date="2018-06" db="EMBL/GenBank/DDBJ databases">
        <title>Genome conservation of Clostridium tetani.</title>
        <authorList>
            <person name="Bruggemann H."/>
            <person name="Popoff M.R."/>
        </authorList>
    </citation>
    <scope>NUCLEOTIDE SEQUENCE [LARGE SCALE GENOMIC DNA]</scope>
    <source>
        <strain evidence="2 3">63.05</strain>
    </source>
</reference>
<feature type="signal peptide" evidence="1">
    <location>
        <begin position="1"/>
        <end position="22"/>
    </location>
</feature>